<evidence type="ECO:0000313" key="1">
    <source>
        <dbReference type="EMBL" id="MBA4625371.1"/>
    </source>
</evidence>
<reference evidence="1" key="2">
    <citation type="submission" date="2020-07" db="EMBL/GenBank/DDBJ databases">
        <authorList>
            <person name="Vera ALvarez R."/>
            <person name="Arias-Moreno D.M."/>
            <person name="Jimenez-Jacinto V."/>
            <person name="Jimenez-Bremont J.F."/>
            <person name="Swaminathan K."/>
            <person name="Moose S.P."/>
            <person name="Guerrero-Gonzalez M.L."/>
            <person name="Marino-Ramirez L."/>
            <person name="Landsman D."/>
            <person name="Rodriguez-Kessler M."/>
            <person name="Delgado-Sanchez P."/>
        </authorList>
    </citation>
    <scope>NUCLEOTIDE SEQUENCE</scope>
    <source>
        <tissue evidence="1">Cladode</tissue>
    </source>
</reference>
<organism evidence="1">
    <name type="scientific">Opuntia streptacantha</name>
    <name type="common">Prickly pear cactus</name>
    <name type="synonym">Opuntia cardona</name>
    <dbReference type="NCBI Taxonomy" id="393608"/>
    <lineage>
        <taxon>Eukaryota</taxon>
        <taxon>Viridiplantae</taxon>
        <taxon>Streptophyta</taxon>
        <taxon>Embryophyta</taxon>
        <taxon>Tracheophyta</taxon>
        <taxon>Spermatophyta</taxon>
        <taxon>Magnoliopsida</taxon>
        <taxon>eudicotyledons</taxon>
        <taxon>Gunneridae</taxon>
        <taxon>Pentapetalae</taxon>
        <taxon>Caryophyllales</taxon>
        <taxon>Cactineae</taxon>
        <taxon>Cactaceae</taxon>
        <taxon>Opuntioideae</taxon>
        <taxon>Opuntia</taxon>
    </lineage>
</organism>
<name>A0A7C8YSU2_OPUST</name>
<accession>A0A7C8YSU2</accession>
<reference evidence="1" key="1">
    <citation type="journal article" date="2013" name="J. Plant Res.">
        <title>Effect of fungi and light on seed germination of three Opuntia species from semiarid lands of central Mexico.</title>
        <authorList>
            <person name="Delgado-Sanchez P."/>
            <person name="Jimenez-Bremont J.F."/>
            <person name="Guerrero-Gonzalez Mde L."/>
            <person name="Flores J."/>
        </authorList>
    </citation>
    <scope>NUCLEOTIDE SEQUENCE</scope>
    <source>
        <tissue evidence="1">Cladode</tissue>
    </source>
</reference>
<dbReference type="AlphaFoldDB" id="A0A7C8YSU2"/>
<protein>
    <submittedName>
        <fullName evidence="1">Uncharacterized protein</fullName>
    </submittedName>
</protein>
<sequence length="162" mass="18962">MLKYLNSYTLRSLLEAMTRSQSLTLCFFKYFFVKYFKYLLEKLESEVTMILFLSRVMVTESPRLPALPPTLILSWRNFSREAISMILSSTGFEQSIVKVDPFFLPLAPPAAAPRLIVAHPLVSLLPLSNLRRQIKYNGQCKLRRGREREREREGQRADRRVF</sequence>
<proteinExistence type="predicted"/>
<dbReference type="EMBL" id="GISG01051723">
    <property type="protein sequence ID" value="MBA4625371.1"/>
    <property type="molecule type" value="Transcribed_RNA"/>
</dbReference>